<keyword evidence="8" id="KW-1185">Reference proteome</keyword>
<dbReference type="PROSITE" id="PS51969">
    <property type="entry name" value="CBM39"/>
    <property type="match status" value="1"/>
</dbReference>
<dbReference type="SUPFAM" id="SSF49899">
    <property type="entry name" value="Concanavalin A-like lectins/glucanases"/>
    <property type="match status" value="1"/>
</dbReference>
<dbReference type="InterPro" id="IPR031756">
    <property type="entry name" value="BGBP_N"/>
</dbReference>
<dbReference type="Gene3D" id="2.60.40.2140">
    <property type="entry name" value="Beta-1,3-glucan-recognition protein, N-terminal domain"/>
    <property type="match status" value="1"/>
</dbReference>
<feature type="signal peptide" evidence="4">
    <location>
        <begin position="1"/>
        <end position="25"/>
    </location>
</feature>
<keyword evidence="2" id="KW-0399">Innate immunity</keyword>
<evidence type="ECO:0000256" key="4">
    <source>
        <dbReference type="SAM" id="SignalP"/>
    </source>
</evidence>
<evidence type="ECO:0000256" key="3">
    <source>
        <dbReference type="ARBA" id="ARBA00022859"/>
    </source>
</evidence>
<keyword evidence="3" id="KW-0391">Immunity</keyword>
<dbReference type="STRING" id="456900.A0A195C9W7"/>
<dbReference type="AlphaFoldDB" id="A0A195C9W7"/>
<protein>
    <submittedName>
        <fullName evidence="7">Beta-1,3-glucan-binding protein</fullName>
    </submittedName>
</protein>
<reference evidence="7 8" key="1">
    <citation type="submission" date="2016-03" db="EMBL/GenBank/DDBJ databases">
        <title>Cyphomyrmex costatus WGS genome.</title>
        <authorList>
            <person name="Nygaard S."/>
            <person name="Hu H."/>
            <person name="Boomsma J."/>
            <person name="Zhang G."/>
        </authorList>
    </citation>
    <scope>NUCLEOTIDE SEQUENCE [LARGE SCALE GENOMIC DNA]</scope>
    <source>
        <strain evidence="7">MS0001</strain>
        <tissue evidence="7">Whole body</tissue>
    </source>
</reference>
<evidence type="ECO:0000256" key="1">
    <source>
        <dbReference type="ARBA" id="ARBA00008781"/>
    </source>
</evidence>
<organism evidence="7 8">
    <name type="scientific">Cyphomyrmex costatus</name>
    <dbReference type="NCBI Taxonomy" id="456900"/>
    <lineage>
        <taxon>Eukaryota</taxon>
        <taxon>Metazoa</taxon>
        <taxon>Ecdysozoa</taxon>
        <taxon>Arthropoda</taxon>
        <taxon>Hexapoda</taxon>
        <taxon>Insecta</taxon>
        <taxon>Pterygota</taxon>
        <taxon>Neoptera</taxon>
        <taxon>Endopterygota</taxon>
        <taxon>Hymenoptera</taxon>
        <taxon>Apocrita</taxon>
        <taxon>Aculeata</taxon>
        <taxon>Formicoidea</taxon>
        <taxon>Formicidae</taxon>
        <taxon>Myrmicinae</taxon>
        <taxon>Cyphomyrmex</taxon>
    </lineage>
</organism>
<evidence type="ECO:0000259" key="6">
    <source>
        <dbReference type="PROSITE" id="PS51969"/>
    </source>
</evidence>
<dbReference type="GO" id="GO:0004553">
    <property type="term" value="F:hydrolase activity, hydrolyzing O-glycosyl compounds"/>
    <property type="evidence" value="ECO:0007669"/>
    <property type="project" value="InterPro"/>
</dbReference>
<dbReference type="Pfam" id="PF15886">
    <property type="entry name" value="CBM39"/>
    <property type="match status" value="1"/>
</dbReference>
<evidence type="ECO:0000313" key="7">
    <source>
        <dbReference type="EMBL" id="KYM97607.1"/>
    </source>
</evidence>
<dbReference type="GO" id="GO:0045087">
    <property type="term" value="P:innate immune response"/>
    <property type="evidence" value="ECO:0007669"/>
    <property type="project" value="UniProtKB-KW"/>
</dbReference>
<gene>
    <name evidence="7" type="ORF">ALC62_11901</name>
</gene>
<dbReference type="PROSITE" id="PS51762">
    <property type="entry name" value="GH16_2"/>
    <property type="match status" value="1"/>
</dbReference>
<dbReference type="InterPro" id="IPR013320">
    <property type="entry name" value="ConA-like_dom_sf"/>
</dbReference>
<evidence type="ECO:0000313" key="8">
    <source>
        <dbReference type="Proteomes" id="UP000078542"/>
    </source>
</evidence>
<dbReference type="InterPro" id="IPR000757">
    <property type="entry name" value="Beta-glucanase-like"/>
</dbReference>
<dbReference type="EMBL" id="KQ978068">
    <property type="protein sequence ID" value="KYM97607.1"/>
    <property type="molecule type" value="Genomic_DNA"/>
</dbReference>
<accession>A0A195C9W7</accession>
<dbReference type="PANTHER" id="PTHR10963:SF60">
    <property type="entry name" value="GRAM-NEGATIVE BACTERIA-BINDING PROTEIN 1-RELATED"/>
    <property type="match status" value="1"/>
</dbReference>
<sequence>MIKHFLFAKLFLLTVLLINVRENYAAYKPPTATVQPLYPMGLRMSIPDEYGITLVAFHIKFNEDFDGLEAGHIAKDILKVRNGRWTYQDKHTQLKRDDIIYYWIHVVYQGLGYNLIDQSYRVVNLYNSDGTQYIGDTAQSPQNCTITSITWISEKGEQRQVCPGQLIFEDNFDNLDTAKWNIWKRFSGSPNHEFVIYMTNEVTDTNNGRLRIKPILLDTKYGNNFVSTGRIIIEDCTGKIGTDDCQRQAAGSYILPPLISGRISTEGKFEFLFGRVEIRAKLPRGDWVFPVITLHNAENTLDNTLGSRLHREIRIASSMGNEELRTPNGEIINNRILGAGGLTASWNESNVQDLPKRRSSRPWSDDFHIFEIEWNSGLIVTKVDGVQYGEQTVDVSFGKPSYLTLGVAVGGLHEFEDHVVSSGYTKPWRNVEAKALHNFYRAKEKWYRTWDTRTALEVDYVKVWAL</sequence>
<dbReference type="Gene3D" id="2.60.120.200">
    <property type="match status" value="1"/>
</dbReference>
<comment type="similarity">
    <text evidence="1">Belongs to the insect beta-1,3-glucan binding protein family.</text>
</comment>
<evidence type="ECO:0000259" key="5">
    <source>
        <dbReference type="PROSITE" id="PS51762"/>
    </source>
</evidence>
<dbReference type="InterPro" id="IPR050546">
    <property type="entry name" value="Glycosyl_Hydrlase_16"/>
</dbReference>
<feature type="chain" id="PRO_5008269894" evidence="4">
    <location>
        <begin position="26"/>
        <end position="466"/>
    </location>
</feature>
<name>A0A195C9W7_9HYME</name>
<keyword evidence="4" id="KW-0732">Signal</keyword>
<dbReference type="GO" id="GO:0005975">
    <property type="term" value="P:carbohydrate metabolic process"/>
    <property type="evidence" value="ECO:0007669"/>
    <property type="project" value="InterPro"/>
</dbReference>
<dbReference type="InterPro" id="IPR043030">
    <property type="entry name" value="BGBP_N_sf"/>
</dbReference>
<dbReference type="Proteomes" id="UP000078542">
    <property type="component" value="Unassembled WGS sequence"/>
</dbReference>
<dbReference type="PANTHER" id="PTHR10963">
    <property type="entry name" value="GLYCOSYL HYDROLASE-RELATED"/>
    <property type="match status" value="1"/>
</dbReference>
<proteinExistence type="inferred from homology"/>
<feature type="domain" description="GH16" evidence="5">
    <location>
        <begin position="149"/>
        <end position="466"/>
    </location>
</feature>
<feature type="domain" description="CBM39" evidence="6">
    <location>
        <begin position="27"/>
        <end position="127"/>
    </location>
</feature>
<dbReference type="GO" id="GO:0030246">
    <property type="term" value="F:carbohydrate binding"/>
    <property type="evidence" value="ECO:0007669"/>
    <property type="project" value="InterPro"/>
</dbReference>
<evidence type="ECO:0000256" key="2">
    <source>
        <dbReference type="ARBA" id="ARBA00022588"/>
    </source>
</evidence>
<dbReference type="Pfam" id="PF00722">
    <property type="entry name" value="Glyco_hydro_16"/>
    <property type="match status" value="1"/>
</dbReference>